<protein>
    <submittedName>
        <fullName evidence="2">Uncharacterized protein</fullName>
    </submittedName>
</protein>
<gene>
    <name evidence="2" type="ORF">SLS58_008623</name>
</gene>
<feature type="compositionally biased region" description="Acidic residues" evidence="1">
    <location>
        <begin position="48"/>
        <end position="58"/>
    </location>
</feature>
<dbReference type="Proteomes" id="UP001521184">
    <property type="component" value="Unassembled WGS sequence"/>
</dbReference>
<comment type="caution">
    <text evidence="2">The sequence shown here is derived from an EMBL/GenBank/DDBJ whole genome shotgun (WGS) entry which is preliminary data.</text>
</comment>
<keyword evidence="3" id="KW-1185">Reference proteome</keyword>
<sequence length="179" mass="20068">MSDNLRITQGILAEHVDRISSSAAAHGLRISFDADTIGVMLAVSDDEEESEALLSDDETDRRSASPTPKNAKAPTNKVEALPTTLQQEADRVAESANKQKKNKGRKRLLPPFPVHQRELQDWITRMEMGPHLPNQRAYILCRLDEDIPGTVSFKMAEEKANDIKLGRRLQDPMDLNRNV</sequence>
<proteinExistence type="predicted"/>
<evidence type="ECO:0000256" key="1">
    <source>
        <dbReference type="SAM" id="MobiDB-lite"/>
    </source>
</evidence>
<organism evidence="2 3">
    <name type="scientific">Diplodia intermedia</name>
    <dbReference type="NCBI Taxonomy" id="856260"/>
    <lineage>
        <taxon>Eukaryota</taxon>
        <taxon>Fungi</taxon>
        <taxon>Dikarya</taxon>
        <taxon>Ascomycota</taxon>
        <taxon>Pezizomycotina</taxon>
        <taxon>Dothideomycetes</taxon>
        <taxon>Dothideomycetes incertae sedis</taxon>
        <taxon>Botryosphaeriales</taxon>
        <taxon>Botryosphaeriaceae</taxon>
        <taxon>Diplodia</taxon>
    </lineage>
</organism>
<evidence type="ECO:0000313" key="2">
    <source>
        <dbReference type="EMBL" id="KAL1638700.1"/>
    </source>
</evidence>
<feature type="region of interest" description="Disordered" evidence="1">
    <location>
        <begin position="48"/>
        <end position="110"/>
    </location>
</feature>
<evidence type="ECO:0000313" key="3">
    <source>
        <dbReference type="Proteomes" id="UP001521184"/>
    </source>
</evidence>
<reference evidence="2 3" key="1">
    <citation type="journal article" date="2023" name="Plant Dis.">
        <title>First Report of Diplodia intermedia Causing Canker and Dieback Diseases on Apple Trees in Canada.</title>
        <authorList>
            <person name="Ellouze W."/>
            <person name="Ilyukhin E."/>
            <person name="Sulman M."/>
            <person name="Ali S."/>
        </authorList>
    </citation>
    <scope>NUCLEOTIDE SEQUENCE [LARGE SCALE GENOMIC DNA]</scope>
    <source>
        <strain evidence="2 3">M45-28</strain>
    </source>
</reference>
<dbReference type="EMBL" id="JAKEKT020000075">
    <property type="protein sequence ID" value="KAL1638700.1"/>
    <property type="molecule type" value="Genomic_DNA"/>
</dbReference>
<accession>A0ABR3TGR9</accession>
<name>A0ABR3TGR9_9PEZI</name>
<feature type="compositionally biased region" description="Basic residues" evidence="1">
    <location>
        <begin position="98"/>
        <end position="108"/>
    </location>
</feature>